<proteinExistence type="predicted"/>
<dbReference type="EMBL" id="CP021367">
    <property type="protein sequence ID" value="ART61290.1"/>
    <property type="molecule type" value="Genomic_DNA"/>
</dbReference>
<name>A0A240UHT4_9BURK</name>
<sequence>MIVDGQILVNWHMDAVIGDPGNEVVCFKWIDEEFLEFSVKLTEEGIAAGAWVGDWFYCKDGEGDDVQITLLRHVAIVPAQSEVPA</sequence>
<dbReference type="KEGG" id="acip:CBP36_20210"/>
<evidence type="ECO:0000313" key="3">
    <source>
        <dbReference type="Proteomes" id="UP000194440"/>
    </source>
</evidence>
<organism evidence="1 3">
    <name type="scientific">Acidovorax carolinensis</name>
    <dbReference type="NCBI Taxonomy" id="553814"/>
    <lineage>
        <taxon>Bacteria</taxon>
        <taxon>Pseudomonadati</taxon>
        <taxon>Pseudomonadota</taxon>
        <taxon>Betaproteobacteria</taxon>
        <taxon>Burkholderiales</taxon>
        <taxon>Comamonadaceae</taxon>
        <taxon>Acidovorax</taxon>
    </lineage>
</organism>
<dbReference type="AlphaFoldDB" id="A0A240UHT4"/>
<dbReference type="EMBL" id="CP021367">
    <property type="protein sequence ID" value="ART61064.1"/>
    <property type="molecule type" value="Genomic_DNA"/>
</dbReference>
<geneLocation type="plasmid" evidence="1 3">
    <name>pACP4.1</name>
</geneLocation>
<dbReference type="Proteomes" id="UP000194440">
    <property type="component" value="Plasmid pACP4.1"/>
</dbReference>
<protein>
    <submittedName>
        <fullName evidence="1">Uncharacterized protein</fullName>
    </submittedName>
</protein>
<evidence type="ECO:0000313" key="1">
    <source>
        <dbReference type="EMBL" id="ART61064.1"/>
    </source>
</evidence>
<reference evidence="1" key="1">
    <citation type="submission" date="2017-05" db="EMBL/GenBank/DDBJ databases">
        <title>Polyphasic characterization of four soil-derived phenanthrene-degrading Acidovorax strains and proposal of Acidovorax phenanthrenivorans sp. nov.</title>
        <authorList>
            <person name="Singleton D.R."/>
            <person name="Lee J."/>
            <person name="Dickey A.N."/>
            <person name="Stroud A."/>
            <person name="Scholl E.H."/>
            <person name="Wright F.A."/>
            <person name="Aitken M.D."/>
        </authorList>
    </citation>
    <scope>NUCLEOTIDE SEQUENCE [LARGE SCALE GENOMIC DNA]</scope>
    <source>
        <strain evidence="1">P4</strain>
        <plasmid evidence="1">pACP4.1</plasmid>
    </source>
</reference>
<keyword evidence="1" id="KW-0614">Plasmid</keyword>
<dbReference type="KEGG" id="acis:CBP35_20190"/>
<evidence type="ECO:0000313" key="2">
    <source>
        <dbReference type="EMBL" id="ART61290.1"/>
    </source>
</evidence>
<accession>A0A240UHT4</accession>
<dbReference type="KEGG" id="acip:CBP36_18975"/>
<keyword evidence="3" id="KW-1185">Reference proteome</keyword>
<gene>
    <name evidence="1" type="ORF">CBP36_18975</name>
    <name evidence="2" type="ORF">CBP36_20210</name>
</gene>